<keyword evidence="2" id="KW-0560">Oxidoreductase</keyword>
<evidence type="ECO:0000313" key="5">
    <source>
        <dbReference type="EMBL" id="CAB4955880.1"/>
    </source>
</evidence>
<dbReference type="Pfam" id="PF00106">
    <property type="entry name" value="adh_short"/>
    <property type="match status" value="1"/>
</dbReference>
<dbReference type="PRINTS" id="PR00081">
    <property type="entry name" value="GDHRDH"/>
</dbReference>
<comment type="similarity">
    <text evidence="1">Belongs to the short-chain dehydrogenases/reductases (SDR) family.</text>
</comment>
<sequence>MPARAAAPPVVVPEPTRSAAPAGASGRSVLILGGTSAIAVAIAEALLGQQSGPVVVAARDLDRAEVVADRLRSAGATEAFTIRFNGAEVHEAERVVAEAVQLLKRVDVVIVAFGNYVDSDGLAGDLEATLDLVTLNFLGAIAVGEALTDVLRSQRSGRIIAVSSRPNGWTMEHAGTYAASKAGFDTYFASLAVSLRPVGADVLVIRPPGVNTPLIENHSSFLTPEEVAVEVVQAFSDGMAELTILSREERRLARRSFPRKLLGRVRRDMRKVSRRIGV</sequence>
<name>A0A6J5YDV6_9ZZZZ</name>
<feature type="region of interest" description="Disordered" evidence="3">
    <location>
        <begin position="1"/>
        <end position="22"/>
    </location>
</feature>
<gene>
    <name evidence="4" type="ORF">UFOPK1392_02163</name>
    <name evidence="5" type="ORF">UFOPK3733_02156</name>
</gene>
<dbReference type="GO" id="GO:0016020">
    <property type="term" value="C:membrane"/>
    <property type="evidence" value="ECO:0007669"/>
    <property type="project" value="TreeGrafter"/>
</dbReference>
<protein>
    <submittedName>
        <fullName evidence="4">Unannotated protein</fullName>
    </submittedName>
</protein>
<organism evidence="4">
    <name type="scientific">freshwater metagenome</name>
    <dbReference type="NCBI Taxonomy" id="449393"/>
    <lineage>
        <taxon>unclassified sequences</taxon>
        <taxon>metagenomes</taxon>
        <taxon>ecological metagenomes</taxon>
    </lineage>
</organism>
<dbReference type="InterPro" id="IPR036291">
    <property type="entry name" value="NAD(P)-bd_dom_sf"/>
</dbReference>
<dbReference type="EMBL" id="CAEMXZ010000141">
    <property type="protein sequence ID" value="CAB4324394.1"/>
    <property type="molecule type" value="Genomic_DNA"/>
</dbReference>
<dbReference type="InterPro" id="IPR002347">
    <property type="entry name" value="SDR_fam"/>
</dbReference>
<evidence type="ECO:0000256" key="3">
    <source>
        <dbReference type="SAM" id="MobiDB-lite"/>
    </source>
</evidence>
<accession>A0A6J5YDV6</accession>
<dbReference type="PANTHER" id="PTHR44196">
    <property type="entry name" value="DEHYDROGENASE/REDUCTASE SDR FAMILY MEMBER 7B"/>
    <property type="match status" value="1"/>
</dbReference>
<dbReference type="GO" id="GO:0016491">
    <property type="term" value="F:oxidoreductase activity"/>
    <property type="evidence" value="ECO:0007669"/>
    <property type="project" value="UniProtKB-KW"/>
</dbReference>
<evidence type="ECO:0000256" key="2">
    <source>
        <dbReference type="ARBA" id="ARBA00023002"/>
    </source>
</evidence>
<evidence type="ECO:0000313" key="4">
    <source>
        <dbReference type="EMBL" id="CAB4324394.1"/>
    </source>
</evidence>
<dbReference type="AlphaFoldDB" id="A0A6J5YDV6"/>
<evidence type="ECO:0000256" key="1">
    <source>
        <dbReference type="ARBA" id="ARBA00006484"/>
    </source>
</evidence>
<dbReference type="EMBL" id="CAFBNC010000166">
    <property type="protein sequence ID" value="CAB4955880.1"/>
    <property type="molecule type" value="Genomic_DNA"/>
</dbReference>
<dbReference type="Gene3D" id="3.40.50.720">
    <property type="entry name" value="NAD(P)-binding Rossmann-like Domain"/>
    <property type="match status" value="1"/>
</dbReference>
<dbReference type="PANTHER" id="PTHR44196:SF1">
    <property type="entry name" value="DEHYDROGENASE_REDUCTASE SDR FAMILY MEMBER 7B"/>
    <property type="match status" value="1"/>
</dbReference>
<dbReference type="SUPFAM" id="SSF51735">
    <property type="entry name" value="NAD(P)-binding Rossmann-fold domains"/>
    <property type="match status" value="1"/>
</dbReference>
<proteinExistence type="inferred from homology"/>
<reference evidence="4" key="1">
    <citation type="submission" date="2020-05" db="EMBL/GenBank/DDBJ databases">
        <authorList>
            <person name="Chiriac C."/>
            <person name="Salcher M."/>
            <person name="Ghai R."/>
            <person name="Kavagutti S V."/>
        </authorList>
    </citation>
    <scope>NUCLEOTIDE SEQUENCE</scope>
</reference>